<sequence>MFKVLGEVVNHVAYEMLVYQREKWDDLRDYTVSQSKIEFQRAVYIFQCLTMPLPVDDFVIPVLDNLLPEIITRLNPPREYLVDNICWVLAFTGAFCAAINLIETPSHAESVNEITNKMIDSVRELVERKMEVGLVRRAFRDLEIIVKKQMEWYNKSEYKFLKCLLWRLYPIQDMKWESKIVLWRINVIVERGVEEEAKKRPSDEFDWQNQDEDEDDEDEDEDENE</sequence>
<organism evidence="3 4">
    <name type="scientific">Cardamine amara subsp. amara</name>
    <dbReference type="NCBI Taxonomy" id="228776"/>
    <lineage>
        <taxon>Eukaryota</taxon>
        <taxon>Viridiplantae</taxon>
        <taxon>Streptophyta</taxon>
        <taxon>Embryophyta</taxon>
        <taxon>Tracheophyta</taxon>
        <taxon>Spermatophyta</taxon>
        <taxon>Magnoliopsida</taxon>
        <taxon>eudicotyledons</taxon>
        <taxon>Gunneridae</taxon>
        <taxon>Pentapetalae</taxon>
        <taxon>rosids</taxon>
        <taxon>malvids</taxon>
        <taxon>Brassicales</taxon>
        <taxon>Brassicaceae</taxon>
        <taxon>Cardamineae</taxon>
        <taxon>Cardamine</taxon>
    </lineage>
</organism>
<comment type="caution">
    <text evidence="3">The sequence shown here is derived from an EMBL/GenBank/DDBJ whole genome shotgun (WGS) entry which is preliminary data.</text>
</comment>
<evidence type="ECO:0000259" key="2">
    <source>
        <dbReference type="Pfam" id="PF04510"/>
    </source>
</evidence>
<proteinExistence type="predicted"/>
<feature type="compositionally biased region" description="Acidic residues" evidence="1">
    <location>
        <begin position="204"/>
        <end position="225"/>
    </location>
</feature>
<dbReference type="AlphaFoldDB" id="A0ABD1A0B7"/>
<evidence type="ECO:0000313" key="3">
    <source>
        <dbReference type="EMBL" id="KAL1197144.1"/>
    </source>
</evidence>
<dbReference type="PANTHER" id="PTHR31861:SF16">
    <property type="entry name" value="DUF577 DOMAIN-CONTAINING PROTEIN-RELATED"/>
    <property type="match status" value="1"/>
</dbReference>
<accession>A0ABD1A0B7</accession>
<reference evidence="3 4" key="1">
    <citation type="submission" date="2024-04" db="EMBL/GenBank/DDBJ databases">
        <title>Genome assembly C_amara_ONT_v2.</title>
        <authorList>
            <person name="Yant L."/>
            <person name="Moore C."/>
            <person name="Slenker M."/>
        </authorList>
    </citation>
    <scope>NUCLEOTIDE SEQUENCE [LARGE SCALE GENOMIC DNA]</scope>
    <source>
        <tissue evidence="3">Leaf</tissue>
    </source>
</reference>
<dbReference type="PANTHER" id="PTHR31861">
    <property type="entry name" value="OS10G0507500 PROTEIN"/>
    <property type="match status" value="1"/>
</dbReference>
<dbReference type="Pfam" id="PF04510">
    <property type="entry name" value="DUF577"/>
    <property type="match status" value="1"/>
</dbReference>
<feature type="domain" description="DUF577" evidence="2">
    <location>
        <begin position="1"/>
        <end position="155"/>
    </location>
</feature>
<name>A0ABD1A0B7_CARAN</name>
<dbReference type="InterPro" id="IPR016024">
    <property type="entry name" value="ARM-type_fold"/>
</dbReference>
<evidence type="ECO:0000256" key="1">
    <source>
        <dbReference type="SAM" id="MobiDB-lite"/>
    </source>
</evidence>
<feature type="region of interest" description="Disordered" evidence="1">
    <location>
        <begin position="195"/>
        <end position="225"/>
    </location>
</feature>
<dbReference type="InterPro" id="IPR007598">
    <property type="entry name" value="DUF577"/>
</dbReference>
<evidence type="ECO:0000313" key="4">
    <source>
        <dbReference type="Proteomes" id="UP001558713"/>
    </source>
</evidence>
<protein>
    <recommendedName>
        <fullName evidence="2">DUF577 domain-containing protein</fullName>
    </recommendedName>
</protein>
<keyword evidence="4" id="KW-1185">Reference proteome</keyword>
<dbReference type="Proteomes" id="UP001558713">
    <property type="component" value="Unassembled WGS sequence"/>
</dbReference>
<dbReference type="EMBL" id="JBANAX010000695">
    <property type="protein sequence ID" value="KAL1197144.1"/>
    <property type="molecule type" value="Genomic_DNA"/>
</dbReference>
<dbReference type="SUPFAM" id="SSF48371">
    <property type="entry name" value="ARM repeat"/>
    <property type="match status" value="1"/>
</dbReference>
<gene>
    <name evidence="3" type="ORF">V5N11_002023</name>
</gene>